<dbReference type="PROSITE" id="PS50005">
    <property type="entry name" value="TPR"/>
    <property type="match status" value="1"/>
</dbReference>
<dbReference type="SUPFAM" id="SSF48452">
    <property type="entry name" value="TPR-like"/>
    <property type="match status" value="1"/>
</dbReference>
<keyword evidence="1" id="KW-0802">TPR repeat</keyword>
<keyword evidence="3" id="KW-1185">Reference proteome</keyword>
<evidence type="ECO:0000313" key="2">
    <source>
        <dbReference type="EMBL" id="MCP1726144.1"/>
    </source>
</evidence>
<protein>
    <submittedName>
        <fullName evidence="2">Tetratricopeptide (TPR) repeat protein</fullName>
    </submittedName>
</protein>
<dbReference type="Gene3D" id="1.25.40.10">
    <property type="entry name" value="Tetratricopeptide repeat domain"/>
    <property type="match status" value="3"/>
</dbReference>
<organism evidence="2 3">
    <name type="scientific">Natronospira proteinivora</name>
    <dbReference type="NCBI Taxonomy" id="1807133"/>
    <lineage>
        <taxon>Bacteria</taxon>
        <taxon>Pseudomonadati</taxon>
        <taxon>Pseudomonadota</taxon>
        <taxon>Gammaproteobacteria</taxon>
        <taxon>Natronospirales</taxon>
        <taxon>Natronospiraceae</taxon>
        <taxon>Natronospira</taxon>
    </lineage>
</organism>
<dbReference type="EMBL" id="JALJYF010000001">
    <property type="protein sequence ID" value="MCP1726144.1"/>
    <property type="molecule type" value="Genomic_DNA"/>
</dbReference>
<gene>
    <name evidence="2" type="ORF">J2T60_000109</name>
</gene>
<dbReference type="Pfam" id="PF13432">
    <property type="entry name" value="TPR_16"/>
    <property type="match status" value="1"/>
</dbReference>
<dbReference type="PANTHER" id="PTHR12558:SF13">
    <property type="entry name" value="CELL DIVISION CYCLE PROTEIN 27 HOMOLOG"/>
    <property type="match status" value="1"/>
</dbReference>
<dbReference type="RefSeq" id="WP_253443928.1">
    <property type="nucleotide sequence ID" value="NZ_JALJYF010000001.1"/>
</dbReference>
<proteinExistence type="predicted"/>
<reference evidence="2 3" key="1">
    <citation type="submission" date="2022-03" db="EMBL/GenBank/DDBJ databases">
        <title>Genomic Encyclopedia of Type Strains, Phase III (KMG-III): the genomes of soil and plant-associated and newly described type strains.</title>
        <authorList>
            <person name="Whitman W."/>
        </authorList>
    </citation>
    <scope>NUCLEOTIDE SEQUENCE [LARGE SCALE GENOMIC DNA]</scope>
    <source>
        <strain evidence="2 3">BSker1</strain>
    </source>
</reference>
<comment type="caution">
    <text evidence="2">The sequence shown here is derived from an EMBL/GenBank/DDBJ whole genome shotgun (WGS) entry which is preliminary data.</text>
</comment>
<sequence length="422" mass="49131">MIHSRNTFKGMTARLRILALAMLVSVMFAGPVLAQGLMTSQTYNRLEQVHDFMEEEEYEEALDRLRRARDGAQNTHEEAVIAQLFGFVYINLERYEDALDEFKTAAEIEDNGLPEDRRLGVMQNVIQLHLQFEQYRDALEWVDRYLAVVEASEDKEEAPSQVHVMAAQSHMQLEEFREALPFISKAIELEDEPNEQYYRVKLGILFELEDFRDAAEHLEDMVSYWPDTMDYWFQLFQINWQLDREDTALSVLKLAYRKGLFDSEDHYVNLFRMYMMEGAPYDAGVVMEEGMDAGEVPRDQRRMEMLSRAWIQAQERDRAIAVLEELAELQGTGESYYLIAQIEQERGNWEAMRSAALEAYDRGELDEPGNALLMAGRGAAESKDYDAAMATFQRAMEYERVQNQASSWVEFVQEEQALREQN</sequence>
<evidence type="ECO:0000313" key="3">
    <source>
        <dbReference type="Proteomes" id="UP001523550"/>
    </source>
</evidence>
<dbReference type="InterPro" id="IPR011990">
    <property type="entry name" value="TPR-like_helical_dom_sf"/>
</dbReference>
<dbReference type="SMART" id="SM00028">
    <property type="entry name" value="TPR"/>
    <property type="match status" value="3"/>
</dbReference>
<feature type="repeat" description="TPR" evidence="1">
    <location>
        <begin position="79"/>
        <end position="112"/>
    </location>
</feature>
<dbReference type="InterPro" id="IPR019734">
    <property type="entry name" value="TPR_rpt"/>
</dbReference>
<dbReference type="Proteomes" id="UP001523550">
    <property type="component" value="Unassembled WGS sequence"/>
</dbReference>
<evidence type="ECO:0000256" key="1">
    <source>
        <dbReference type="PROSITE-ProRule" id="PRU00339"/>
    </source>
</evidence>
<accession>A0ABT1G4C3</accession>
<name>A0ABT1G4C3_9GAMM</name>
<dbReference type="PANTHER" id="PTHR12558">
    <property type="entry name" value="CELL DIVISION CYCLE 16,23,27"/>
    <property type="match status" value="1"/>
</dbReference>